<evidence type="ECO:0000313" key="3">
    <source>
        <dbReference type="EMBL" id="KJE90476.1"/>
    </source>
</evidence>
<dbReference type="GO" id="GO:0006302">
    <property type="term" value="P:double-strand break repair"/>
    <property type="evidence" value="ECO:0007669"/>
    <property type="project" value="InterPro"/>
</dbReference>
<organism evidence="3 4">
    <name type="scientific">Capsaspora owczarzaki (strain ATCC 30864)</name>
    <dbReference type="NCBI Taxonomy" id="595528"/>
    <lineage>
        <taxon>Eukaryota</taxon>
        <taxon>Filasterea</taxon>
        <taxon>Capsaspora</taxon>
    </lineage>
</organism>
<dbReference type="InParanoid" id="A0A0D2U5R3"/>
<dbReference type="PhylomeDB" id="A0A0D2U5R3"/>
<dbReference type="PANTHER" id="PTHR43581">
    <property type="entry name" value="ATP/GTP PHOSPHATASE"/>
    <property type="match status" value="1"/>
</dbReference>
<dbReference type="OrthoDB" id="2105540at2759"/>
<proteinExistence type="predicted"/>
<dbReference type="EMBL" id="KE346361">
    <property type="protein sequence ID" value="KJE90476.1"/>
    <property type="molecule type" value="Genomic_DNA"/>
</dbReference>
<accession>A0A0D2U5R3</accession>
<protein>
    <recommendedName>
        <fullName evidence="2">Rad50/SbcC-type AAA domain-containing protein</fullName>
    </recommendedName>
</protein>
<dbReference type="Gene3D" id="3.40.50.300">
    <property type="entry name" value="P-loop containing nucleotide triphosphate hydrolases"/>
    <property type="match status" value="1"/>
</dbReference>
<evidence type="ECO:0000259" key="2">
    <source>
        <dbReference type="Pfam" id="PF13476"/>
    </source>
</evidence>
<gene>
    <name evidence="3" type="ORF">CAOG_001786</name>
</gene>
<dbReference type="Pfam" id="PF13476">
    <property type="entry name" value="AAA_23"/>
    <property type="match status" value="1"/>
</dbReference>
<evidence type="ECO:0000256" key="1">
    <source>
        <dbReference type="SAM" id="MobiDB-lite"/>
    </source>
</evidence>
<dbReference type="Proteomes" id="UP000008743">
    <property type="component" value="Unassembled WGS sequence"/>
</dbReference>
<feature type="region of interest" description="Disordered" evidence="1">
    <location>
        <begin position="288"/>
        <end position="314"/>
    </location>
</feature>
<dbReference type="InterPro" id="IPR038729">
    <property type="entry name" value="Rad50/SbcC_AAA"/>
</dbReference>
<dbReference type="InterPro" id="IPR051396">
    <property type="entry name" value="Bact_Antivir_Def_Nuclease"/>
</dbReference>
<dbReference type="PANTHER" id="PTHR43581:SF4">
    <property type="entry name" value="ATP_GTP PHOSPHATASE"/>
    <property type="match status" value="1"/>
</dbReference>
<keyword evidence="4" id="KW-1185">Reference proteome</keyword>
<name>A0A0D2U5R3_CAPO3</name>
<evidence type="ECO:0000313" key="4">
    <source>
        <dbReference type="Proteomes" id="UP000008743"/>
    </source>
</evidence>
<dbReference type="InterPro" id="IPR027417">
    <property type="entry name" value="P-loop_NTPase"/>
</dbReference>
<sequence length="625" mass="69884">MVELDEPLSLLEELFDRDDPPAKQDKPNCFLLSLRLQNFKRFHDLVFKFSSSPKVIAGRNGFGKTQLLWAIMVYLRAYNARVEKNSTWHSNGERYLPLTSLFGDPYFEQQDGTVYKSLITSARDTATLTGTFGPKSWPTEIQVQLRATSTEVRHDDGQVHQKIRFAFVQPFYQWGLYSKEVQGSSKHLLTTGEQHLRTRLKDLKSKYKLRTGADVAEILQERLSAVFGIRYAVRIASIVVYVQEELPDGTMGAELEIGACSSSLQKVMALYVLFFLLAFSTAADAAPSGEIPSPASSPDVSEESKGLPDPAAWKSPSTQRILLVDELEALLYETAAARLFDMLASDCEAHGVQLVITSNSNGVVQKVHQSDLLLLGPNGPMSNGGTFYNELCQITSTVRPILVVDGETDVKFIRQFAPRLVEKFTIVPSGSAGTDGSWNHRIAFARALHLAGFKPPIFLKDSEMMASSSRLDNLQRAYLADFAGAAAGVYFTRLPCIESYLYLHLLLASPANAEKVLKEKLSPMLALEESRDYFVEIYKQHSSKLRPSLSNESVQEYATRLWNDRLQALRNAKDHDFGFWRGLVCLLKGHALYKTSRMKQVKSLDPRVQALLDETVDEVLKCAMA</sequence>
<dbReference type="RefSeq" id="XP_004364654.1">
    <property type="nucleotide sequence ID" value="XM_004364597.1"/>
</dbReference>
<dbReference type="GO" id="GO:0016887">
    <property type="term" value="F:ATP hydrolysis activity"/>
    <property type="evidence" value="ECO:0007669"/>
    <property type="project" value="InterPro"/>
</dbReference>
<feature type="domain" description="Rad50/SbcC-type AAA" evidence="2">
    <location>
        <begin position="33"/>
        <end position="109"/>
    </location>
</feature>
<dbReference type="SUPFAM" id="SSF52540">
    <property type="entry name" value="P-loop containing nucleoside triphosphate hydrolases"/>
    <property type="match status" value="2"/>
</dbReference>
<dbReference type="AlphaFoldDB" id="A0A0D2U5R3"/>
<reference evidence="4" key="1">
    <citation type="submission" date="2011-02" db="EMBL/GenBank/DDBJ databases">
        <title>The Genome Sequence of Capsaspora owczarzaki ATCC 30864.</title>
        <authorList>
            <person name="Russ C."/>
            <person name="Cuomo C."/>
            <person name="Burger G."/>
            <person name="Gray M.W."/>
            <person name="Holland P.W.H."/>
            <person name="King N."/>
            <person name="Lang F.B.F."/>
            <person name="Roger A.J."/>
            <person name="Ruiz-Trillo I."/>
            <person name="Young S.K."/>
            <person name="Zeng Q."/>
            <person name="Gargeya S."/>
            <person name="Alvarado L."/>
            <person name="Berlin A."/>
            <person name="Chapman S.B."/>
            <person name="Chen Z."/>
            <person name="Freedman E."/>
            <person name="Gellesch M."/>
            <person name="Goldberg J."/>
            <person name="Griggs A."/>
            <person name="Gujja S."/>
            <person name="Heilman E."/>
            <person name="Heiman D."/>
            <person name="Howarth C."/>
            <person name="Mehta T."/>
            <person name="Neiman D."/>
            <person name="Pearson M."/>
            <person name="Roberts A."/>
            <person name="Saif S."/>
            <person name="Shea T."/>
            <person name="Shenoy N."/>
            <person name="Sisk P."/>
            <person name="Stolte C."/>
            <person name="Sykes S."/>
            <person name="White J."/>
            <person name="Yandava C."/>
            <person name="Haas B."/>
            <person name="Nusbaum C."/>
            <person name="Birren B."/>
        </authorList>
    </citation>
    <scope>NUCLEOTIDE SEQUENCE</scope>
    <source>
        <strain evidence="4">ATCC 30864</strain>
    </source>
</reference>